<sequence length="281" mass="31149">MSESDRIALIGLKICSLPTGNIVVNIISALSKYRTRGCSIFGRVVPLTVLSGSSLYWGHIRDSFIAIINCNYSSNNDPRTIMNPDLGVISISILRSIYRVVVLVPFTLDKNDYGSTVRTANTNMRFKNPGTMVFAAVAVTSTSCMQRKAIILWATPRNNFDEPFSSPLLPCTWLDGHWMVTKCFICASTGTLSITLPIEEFREFKTSKRGDYSTFGFGDDITPYQGAPSFFQDFAAVALKAETTKIIIKTLPNFQKRMCMYEVAGGPRKRGDDDQKALSVT</sequence>
<evidence type="ECO:0000313" key="1">
    <source>
        <dbReference type="EMBL" id="KAJ4491696.1"/>
    </source>
</evidence>
<reference evidence="1" key="1">
    <citation type="submission" date="2022-08" db="EMBL/GenBank/DDBJ databases">
        <title>A Global Phylogenomic Analysis of the Shiitake Genus Lentinula.</title>
        <authorList>
            <consortium name="DOE Joint Genome Institute"/>
            <person name="Sierra-Patev S."/>
            <person name="Min B."/>
            <person name="Naranjo-Ortiz M."/>
            <person name="Looney B."/>
            <person name="Konkel Z."/>
            <person name="Slot J.C."/>
            <person name="Sakamoto Y."/>
            <person name="Steenwyk J.L."/>
            <person name="Rokas A."/>
            <person name="Carro J."/>
            <person name="Camarero S."/>
            <person name="Ferreira P."/>
            <person name="Molpeceres G."/>
            <person name="Ruiz-Duenas F.J."/>
            <person name="Serrano A."/>
            <person name="Henrissat B."/>
            <person name="Drula E."/>
            <person name="Hughes K.W."/>
            <person name="Mata J.L."/>
            <person name="Ishikawa N.K."/>
            <person name="Vargas-Isla R."/>
            <person name="Ushijima S."/>
            <person name="Smith C.A."/>
            <person name="Ahrendt S."/>
            <person name="Andreopoulos W."/>
            <person name="He G."/>
            <person name="Labutti K."/>
            <person name="Lipzen A."/>
            <person name="Ng V."/>
            <person name="Riley R."/>
            <person name="Sandor L."/>
            <person name="Barry K."/>
            <person name="Martinez A.T."/>
            <person name="Xiao Y."/>
            <person name="Gibbons J.G."/>
            <person name="Terashima K."/>
            <person name="Grigoriev I.V."/>
            <person name="Hibbett D.S."/>
        </authorList>
    </citation>
    <scope>NUCLEOTIDE SEQUENCE</scope>
    <source>
        <strain evidence="1">RHP3577 ss4</strain>
    </source>
</reference>
<keyword evidence="2" id="KW-1185">Reference proteome</keyword>
<dbReference type="Proteomes" id="UP001150217">
    <property type="component" value="Unassembled WGS sequence"/>
</dbReference>
<organism evidence="1 2">
    <name type="scientific">Lentinula lateritia</name>
    <dbReference type="NCBI Taxonomy" id="40482"/>
    <lineage>
        <taxon>Eukaryota</taxon>
        <taxon>Fungi</taxon>
        <taxon>Dikarya</taxon>
        <taxon>Basidiomycota</taxon>
        <taxon>Agaricomycotina</taxon>
        <taxon>Agaricomycetes</taxon>
        <taxon>Agaricomycetidae</taxon>
        <taxon>Agaricales</taxon>
        <taxon>Marasmiineae</taxon>
        <taxon>Omphalotaceae</taxon>
        <taxon>Lentinula</taxon>
    </lineage>
</organism>
<evidence type="ECO:0000313" key="2">
    <source>
        <dbReference type="Proteomes" id="UP001150217"/>
    </source>
</evidence>
<name>A0ABQ8VH28_9AGAR</name>
<comment type="caution">
    <text evidence="1">The sequence shown here is derived from an EMBL/GenBank/DDBJ whole genome shotgun (WGS) entry which is preliminary data.</text>
</comment>
<dbReference type="EMBL" id="JANVFT010000041">
    <property type="protein sequence ID" value="KAJ4491696.1"/>
    <property type="molecule type" value="Genomic_DNA"/>
</dbReference>
<gene>
    <name evidence="1" type="ORF">C8R41DRAFT_867549</name>
</gene>
<protein>
    <submittedName>
        <fullName evidence="1">Uncharacterized protein</fullName>
    </submittedName>
</protein>
<accession>A0ABQ8VH28</accession>
<proteinExistence type="predicted"/>